<dbReference type="GO" id="GO:0006513">
    <property type="term" value="P:protein monoubiquitination"/>
    <property type="evidence" value="ECO:0007669"/>
    <property type="project" value="TreeGrafter"/>
</dbReference>
<dbReference type="GO" id="GO:0043240">
    <property type="term" value="C:Fanconi anaemia nuclear complex"/>
    <property type="evidence" value="ECO:0007669"/>
    <property type="project" value="InterPro"/>
</dbReference>
<dbReference type="CDD" id="cd23832">
    <property type="entry name" value="DRWD-C_FANCL"/>
    <property type="match status" value="1"/>
</dbReference>
<accession>A0A2G8LIW5</accession>
<dbReference type="GO" id="GO:0036297">
    <property type="term" value="P:interstrand cross-link repair"/>
    <property type="evidence" value="ECO:0007669"/>
    <property type="project" value="InterPro"/>
</dbReference>
<gene>
    <name evidence="4" type="ORF">BSL78_02919</name>
</gene>
<dbReference type="InterPro" id="IPR013083">
    <property type="entry name" value="Znf_RING/FYVE/PHD"/>
</dbReference>
<dbReference type="CDD" id="cd23786">
    <property type="entry name" value="ELF_FANCL"/>
    <property type="match status" value="1"/>
</dbReference>
<dbReference type="AlphaFoldDB" id="A0A2G8LIW5"/>
<feature type="domain" description="FANCL UBC-like" evidence="3">
    <location>
        <begin position="156"/>
        <end position="250"/>
    </location>
</feature>
<keyword evidence="5" id="KW-1185">Reference proteome</keyword>
<dbReference type="Gene3D" id="3.10.110.20">
    <property type="entry name" value="RWD domain-like"/>
    <property type="match status" value="1"/>
</dbReference>
<reference evidence="4 5" key="1">
    <citation type="journal article" date="2017" name="PLoS Biol.">
        <title>The sea cucumber genome provides insights into morphological evolution and visceral regeneration.</title>
        <authorList>
            <person name="Zhang X."/>
            <person name="Sun L."/>
            <person name="Yuan J."/>
            <person name="Sun Y."/>
            <person name="Gao Y."/>
            <person name="Zhang L."/>
            <person name="Li S."/>
            <person name="Dai H."/>
            <person name="Hamel J.F."/>
            <person name="Liu C."/>
            <person name="Yu Y."/>
            <person name="Liu S."/>
            <person name="Lin W."/>
            <person name="Guo K."/>
            <person name="Jin S."/>
            <person name="Xu P."/>
            <person name="Storey K.B."/>
            <person name="Huan P."/>
            <person name="Zhang T."/>
            <person name="Zhou Y."/>
            <person name="Zhang J."/>
            <person name="Lin C."/>
            <person name="Li X."/>
            <person name="Xing L."/>
            <person name="Huo D."/>
            <person name="Sun M."/>
            <person name="Wang L."/>
            <person name="Mercier A."/>
            <person name="Li F."/>
            <person name="Yang H."/>
            <person name="Xiang J."/>
        </authorList>
    </citation>
    <scope>NUCLEOTIDE SEQUENCE [LARGE SCALE GENOMIC DNA]</scope>
    <source>
        <strain evidence="4">Shaxun</strain>
        <tissue evidence="4">Muscle</tissue>
    </source>
</reference>
<name>A0A2G8LIW5_STIJA</name>
<organism evidence="4 5">
    <name type="scientific">Stichopus japonicus</name>
    <name type="common">Sea cucumber</name>
    <dbReference type="NCBI Taxonomy" id="307972"/>
    <lineage>
        <taxon>Eukaryota</taxon>
        <taxon>Metazoa</taxon>
        <taxon>Echinodermata</taxon>
        <taxon>Eleutherozoa</taxon>
        <taxon>Echinozoa</taxon>
        <taxon>Holothuroidea</taxon>
        <taxon>Aspidochirotacea</taxon>
        <taxon>Aspidochirotida</taxon>
        <taxon>Stichopodidae</taxon>
        <taxon>Apostichopus</taxon>
    </lineage>
</organism>
<dbReference type="OrthoDB" id="10263265at2759"/>
<evidence type="ECO:0000313" key="5">
    <source>
        <dbReference type="Proteomes" id="UP000230750"/>
    </source>
</evidence>
<feature type="domain" description="FANCL C-terminal" evidence="2">
    <location>
        <begin position="261"/>
        <end position="295"/>
    </location>
</feature>
<dbReference type="EMBL" id="MRZV01000064">
    <property type="protein sequence ID" value="PIK60197.1"/>
    <property type="molecule type" value="Genomic_DNA"/>
</dbReference>
<proteinExistence type="predicted"/>
<evidence type="ECO:0000259" key="1">
    <source>
        <dbReference type="Pfam" id="PF09765"/>
    </source>
</evidence>
<dbReference type="InterPro" id="IPR019162">
    <property type="entry name" value="FancL_WD-rpt_cont_dom"/>
</dbReference>
<dbReference type="STRING" id="307972.A0A2G8LIW5"/>
<dbReference type="InterPro" id="IPR043003">
    <property type="entry name" value="FANCL_d3_sf"/>
</dbReference>
<dbReference type="InterPro" id="IPR026848">
    <property type="entry name" value="Fancl"/>
</dbReference>
<sequence length="298" mass="34670">MAAMHSLFPLMLPLDVYQLKYDGFIQVKDKEFRLRIEIPKDKSLKNLRLYGDWQLVHHLRGYEDLVKTRLQSVPDVTTFMIELQNILQSTIDSSKTPEAIIETLDTSVFPRLFKFHFTSTDSGKREHTLQVNISSKTSLKQLLQQFEEFIEQFNDLWFQLEEFDQRTVVIEPENPRKSDLSRRVFLGNHTSIQMTLDPSHPRMCPDCRFLGADHVVTPLRKLNAALSNWDMTATVLNNIERVLNIKFPEPSSQTKQDLSDECGICYTYRLDIGIPDAVCDNTQCSRPYHKSCLYEVCM</sequence>
<dbReference type="Pfam" id="PF18891">
    <property type="entry name" value="FANCL_d3"/>
    <property type="match status" value="1"/>
</dbReference>
<dbReference type="GO" id="GO:0061630">
    <property type="term" value="F:ubiquitin protein ligase activity"/>
    <property type="evidence" value="ECO:0007669"/>
    <property type="project" value="TreeGrafter"/>
</dbReference>
<dbReference type="Pfam" id="PF11793">
    <property type="entry name" value="FANCL_C"/>
    <property type="match status" value="1"/>
</dbReference>
<protein>
    <submittedName>
        <fullName evidence="4">Putative E3 ubiquitin-protein ligase FANCL-like</fullName>
    </submittedName>
</protein>
<dbReference type="PANTHER" id="PTHR13206:SF0">
    <property type="entry name" value="E3 UBIQUITIN-PROTEIN LIGASE FANCL"/>
    <property type="match status" value="1"/>
</dbReference>
<evidence type="ECO:0000259" key="3">
    <source>
        <dbReference type="Pfam" id="PF18891"/>
    </source>
</evidence>
<dbReference type="InterPro" id="IPR044037">
    <property type="entry name" value="FANCL_d3"/>
</dbReference>
<dbReference type="Gene3D" id="3.30.40.10">
    <property type="entry name" value="Zinc/RING finger domain, C3HC4 (zinc finger)"/>
    <property type="match status" value="1"/>
</dbReference>
<feature type="domain" description="Fanconi anemia complex subunit FancL WD-repeat containing" evidence="1">
    <location>
        <begin position="1"/>
        <end position="88"/>
    </location>
</feature>
<dbReference type="Pfam" id="PF09765">
    <property type="entry name" value="FANCL_d1"/>
    <property type="match status" value="1"/>
</dbReference>
<evidence type="ECO:0000313" key="4">
    <source>
        <dbReference type="EMBL" id="PIK60197.1"/>
    </source>
</evidence>
<dbReference type="PANTHER" id="PTHR13206">
    <property type="entry name" value="UBIQUITIN LIGASE PROTEIN PHF9 FANCONI ANEMIA GROUP L PROTEIN"/>
    <property type="match status" value="1"/>
</dbReference>
<evidence type="ECO:0000259" key="2">
    <source>
        <dbReference type="Pfam" id="PF11793"/>
    </source>
</evidence>
<dbReference type="Proteomes" id="UP000230750">
    <property type="component" value="Unassembled WGS sequence"/>
</dbReference>
<dbReference type="InterPro" id="IPR026850">
    <property type="entry name" value="FANCL_C"/>
</dbReference>
<dbReference type="SMART" id="SM01197">
    <property type="entry name" value="FANCL_C"/>
    <property type="match status" value="1"/>
</dbReference>
<comment type="caution">
    <text evidence="4">The sequence shown here is derived from an EMBL/GenBank/DDBJ whole genome shotgun (WGS) entry which is preliminary data.</text>
</comment>